<dbReference type="Proteomes" id="UP000523447">
    <property type="component" value="Unassembled WGS sequence"/>
</dbReference>
<name>A0A7X6LTA6_9NOCA</name>
<protein>
    <recommendedName>
        <fullName evidence="4">Hemophore-related protein</fullName>
    </recommendedName>
</protein>
<feature type="chain" id="PRO_5030894231" description="Hemophore-related protein" evidence="1">
    <location>
        <begin position="24"/>
        <end position="98"/>
    </location>
</feature>
<evidence type="ECO:0000313" key="2">
    <source>
        <dbReference type="EMBL" id="NKY84191.1"/>
    </source>
</evidence>
<dbReference type="RefSeq" id="WP_040716175.1">
    <property type="nucleotide sequence ID" value="NZ_CAWPHS010000001.1"/>
</dbReference>
<comment type="caution">
    <text evidence="2">The sequence shown here is derived from an EMBL/GenBank/DDBJ whole genome shotgun (WGS) entry which is preliminary data.</text>
</comment>
<dbReference type="EMBL" id="JAAXPE010000001">
    <property type="protein sequence ID" value="NKY84191.1"/>
    <property type="molecule type" value="Genomic_DNA"/>
</dbReference>
<gene>
    <name evidence="2" type="ORF">HGA07_00950</name>
</gene>
<proteinExistence type="predicted"/>
<keyword evidence="1" id="KW-0732">Signal</keyword>
<evidence type="ECO:0000313" key="3">
    <source>
        <dbReference type="Proteomes" id="UP000523447"/>
    </source>
</evidence>
<sequence>MKAALLTALAVPLMFAASAPAHADPGDPPPIFTPDEQCATAKEFVDTVRRTDPGAPPDRIADTYVRIMDQHNAYRGDTAARDRDRQYLLDTIARCGAA</sequence>
<feature type="signal peptide" evidence="1">
    <location>
        <begin position="1"/>
        <end position="23"/>
    </location>
</feature>
<accession>A0A7X6LTA6</accession>
<reference evidence="2 3" key="1">
    <citation type="submission" date="2020-04" db="EMBL/GenBank/DDBJ databases">
        <title>MicrobeNet Type strains.</title>
        <authorList>
            <person name="Nicholson A.C."/>
        </authorList>
    </citation>
    <scope>NUCLEOTIDE SEQUENCE [LARGE SCALE GENOMIC DNA]</scope>
    <source>
        <strain evidence="2 3">DSM 44445</strain>
    </source>
</reference>
<dbReference type="AlphaFoldDB" id="A0A7X6LTA6"/>
<evidence type="ECO:0008006" key="4">
    <source>
        <dbReference type="Google" id="ProtNLM"/>
    </source>
</evidence>
<organism evidence="2 3">
    <name type="scientific">Nocardia veterana</name>
    <dbReference type="NCBI Taxonomy" id="132249"/>
    <lineage>
        <taxon>Bacteria</taxon>
        <taxon>Bacillati</taxon>
        <taxon>Actinomycetota</taxon>
        <taxon>Actinomycetes</taxon>
        <taxon>Mycobacteriales</taxon>
        <taxon>Nocardiaceae</taxon>
        <taxon>Nocardia</taxon>
    </lineage>
</organism>
<keyword evidence="3" id="KW-1185">Reference proteome</keyword>
<evidence type="ECO:0000256" key="1">
    <source>
        <dbReference type="SAM" id="SignalP"/>
    </source>
</evidence>